<organism evidence="6 8">
    <name type="scientific">Cupriavidus campinensis</name>
    <dbReference type="NCBI Taxonomy" id="151783"/>
    <lineage>
        <taxon>Bacteria</taxon>
        <taxon>Pseudomonadati</taxon>
        <taxon>Pseudomonadota</taxon>
        <taxon>Betaproteobacteria</taxon>
        <taxon>Burkholderiales</taxon>
        <taxon>Burkholderiaceae</taxon>
        <taxon>Cupriavidus</taxon>
    </lineage>
</organism>
<dbReference type="GO" id="GO:0120010">
    <property type="term" value="P:intermembrane phospholipid transfer"/>
    <property type="evidence" value="ECO:0007669"/>
    <property type="project" value="TreeGrafter"/>
</dbReference>
<dbReference type="InterPro" id="IPR007428">
    <property type="entry name" value="MlaA"/>
</dbReference>
<dbReference type="Proteomes" id="UP000318943">
    <property type="component" value="Unassembled WGS sequence"/>
</dbReference>
<dbReference type="PANTHER" id="PTHR30035:SF3">
    <property type="entry name" value="INTERMEMBRANE PHOSPHOLIPID TRANSPORT SYSTEM LIPOPROTEIN MLAA"/>
    <property type="match status" value="1"/>
</dbReference>
<dbReference type="RefSeq" id="WP_144200392.1">
    <property type="nucleotide sequence ID" value="NZ_CAJPVH010000006.1"/>
</dbReference>
<proteinExistence type="inferred from homology"/>
<dbReference type="PROSITE" id="PS51257">
    <property type="entry name" value="PROKAR_LIPOPROTEIN"/>
    <property type="match status" value="1"/>
</dbReference>
<sequence>MSRRVRHRRPRAPGQLCAAAFAALMLAGCATGPDANPKDPLEPLNRGVQTVNEQVDKYALKPVATVYADYVPSPVRTAVGNFFSNMSDVYSAANNLLQGKPSRAAEDTMRVAINSVLGIGGLIDIATPAGLPKYKEDFGQTLGVWGVPSGPYLVLPLFGPSTVRDTGGMLVDRLMDPSAYIYPVWARNTAAGVRIVDGRSQLMGASNLIEAAALDRYAFLRDSYMQRRQYLIYDGNPPSQDDQDQEGASSASPASSTAPSDAAPAQDKPASEAPADQGTQPAQPMPVPTPNLIGPGGALRFGR</sequence>
<dbReference type="Proteomes" id="UP001056132">
    <property type="component" value="Chromosome 1"/>
</dbReference>
<dbReference type="PANTHER" id="PTHR30035">
    <property type="entry name" value="LIPOPROTEIN VACJ-RELATED"/>
    <property type="match status" value="1"/>
</dbReference>
<evidence type="ECO:0000313" key="7">
    <source>
        <dbReference type="Proteomes" id="UP000318943"/>
    </source>
</evidence>
<evidence type="ECO:0000313" key="5">
    <source>
        <dbReference type="EMBL" id="TSP10837.1"/>
    </source>
</evidence>
<keyword evidence="6" id="KW-0449">Lipoprotein</keyword>
<dbReference type="PRINTS" id="PR01805">
    <property type="entry name" value="VACJLIPOPROT"/>
</dbReference>
<protein>
    <submittedName>
        <fullName evidence="6">VacJ family lipoprotein</fullName>
    </submittedName>
</protein>
<dbReference type="EMBL" id="CP097330">
    <property type="protein sequence ID" value="URF03867.1"/>
    <property type="molecule type" value="Genomic_DNA"/>
</dbReference>
<dbReference type="KEGG" id="ccam:M5D45_15415"/>
<keyword evidence="7" id="KW-1185">Reference proteome</keyword>
<dbReference type="EMBL" id="VCIZ01000013">
    <property type="protein sequence ID" value="TSP10837.1"/>
    <property type="molecule type" value="Genomic_DNA"/>
</dbReference>
<feature type="compositionally biased region" description="Gly residues" evidence="3">
    <location>
        <begin position="294"/>
        <end position="303"/>
    </location>
</feature>
<evidence type="ECO:0000313" key="6">
    <source>
        <dbReference type="EMBL" id="URF03867.1"/>
    </source>
</evidence>
<evidence type="ECO:0000313" key="8">
    <source>
        <dbReference type="Proteomes" id="UP001056132"/>
    </source>
</evidence>
<dbReference type="AlphaFoldDB" id="A0AAE9L0H6"/>
<evidence type="ECO:0000256" key="3">
    <source>
        <dbReference type="SAM" id="MobiDB-lite"/>
    </source>
</evidence>
<evidence type="ECO:0000256" key="2">
    <source>
        <dbReference type="ARBA" id="ARBA00022729"/>
    </source>
</evidence>
<accession>A0AAE9L0H6</accession>
<evidence type="ECO:0000256" key="4">
    <source>
        <dbReference type="SAM" id="SignalP"/>
    </source>
</evidence>
<gene>
    <name evidence="5" type="ORF">FGG12_20455</name>
    <name evidence="6" type="ORF">M5D45_15415</name>
</gene>
<reference evidence="6" key="2">
    <citation type="journal article" date="2022" name="Microbiol. Resour. Announc.">
        <title>Genome Sequence of Cupriavidus campinensis Strain G5, a Member of a Bacterial Consortium Capable of Polyethylene Degradation.</title>
        <authorList>
            <person name="Schneider B."/>
            <person name="Pfeiffer F."/>
            <person name="Dyall-Smith M."/>
            <person name="Kunte H.J."/>
        </authorList>
    </citation>
    <scope>NUCLEOTIDE SEQUENCE</scope>
    <source>
        <strain evidence="6">G5</strain>
    </source>
</reference>
<evidence type="ECO:0000256" key="1">
    <source>
        <dbReference type="ARBA" id="ARBA00010634"/>
    </source>
</evidence>
<feature type="signal peptide" evidence="4">
    <location>
        <begin position="1"/>
        <end position="35"/>
    </location>
</feature>
<dbReference type="GO" id="GO:0016020">
    <property type="term" value="C:membrane"/>
    <property type="evidence" value="ECO:0007669"/>
    <property type="project" value="InterPro"/>
</dbReference>
<reference evidence="5 7" key="1">
    <citation type="submission" date="2019-05" db="EMBL/GenBank/DDBJ databases">
        <title>Whole genome sequence analysis of Cupriavidus campinensis S14E4C strain.</title>
        <authorList>
            <person name="Abbaszade G."/>
            <person name="Szabo A."/>
            <person name="Toumi M."/>
            <person name="Toth E."/>
        </authorList>
    </citation>
    <scope>NUCLEOTIDE SEQUENCE [LARGE SCALE GENOMIC DNA]</scope>
    <source>
        <strain evidence="5 7">S14E4C</strain>
    </source>
</reference>
<keyword evidence="2 4" id="KW-0732">Signal</keyword>
<name>A0AAE9L0H6_9BURK</name>
<feature type="compositionally biased region" description="Low complexity" evidence="3">
    <location>
        <begin position="248"/>
        <end position="265"/>
    </location>
</feature>
<dbReference type="Pfam" id="PF04333">
    <property type="entry name" value="MlaA"/>
    <property type="match status" value="1"/>
</dbReference>
<feature type="chain" id="PRO_5042285684" evidence="4">
    <location>
        <begin position="36"/>
        <end position="303"/>
    </location>
</feature>
<reference evidence="6" key="3">
    <citation type="submission" date="2022-05" db="EMBL/GenBank/DDBJ databases">
        <authorList>
            <person name="Kunte H.-J."/>
        </authorList>
    </citation>
    <scope>NUCLEOTIDE SEQUENCE</scope>
    <source>
        <strain evidence="6">G5</strain>
    </source>
</reference>
<feature type="region of interest" description="Disordered" evidence="3">
    <location>
        <begin position="233"/>
        <end position="303"/>
    </location>
</feature>
<comment type="similarity">
    <text evidence="1">Belongs to the MlaA family.</text>
</comment>